<dbReference type="Gene3D" id="1.25.10.10">
    <property type="entry name" value="Leucine-rich Repeat Variant"/>
    <property type="match status" value="1"/>
</dbReference>
<dbReference type="PANTHER" id="PTHR11199:SF0">
    <property type="entry name" value="LD34181P-RELATED"/>
    <property type="match status" value="1"/>
</dbReference>
<dbReference type="InterPro" id="IPR016024">
    <property type="entry name" value="ARM-type_fold"/>
</dbReference>
<name>A0A6A5Z1K6_9PLEO</name>
<feature type="compositionally biased region" description="Basic residues" evidence="1">
    <location>
        <begin position="79"/>
        <end position="98"/>
    </location>
</feature>
<dbReference type="InterPro" id="IPR020839">
    <property type="entry name" value="SCD"/>
</dbReference>
<feature type="region of interest" description="Disordered" evidence="1">
    <location>
        <begin position="812"/>
        <end position="831"/>
    </location>
</feature>
<evidence type="ECO:0000259" key="2">
    <source>
        <dbReference type="PROSITE" id="PS51425"/>
    </source>
</evidence>
<gene>
    <name evidence="3" type="ORF">BDV96DRAFT_579342</name>
</gene>
<sequence length="1170" mass="129825">MAAAVLSSEAPDITSSAPRRKSGRVSKKPEPFVPASSPAGSAKRKRNDTAEGGDDLEDPSDEEEGSSEGEPDEEELREQRRKKKTKAPARKPAAKKPKTNGTAQVSLAIRPAAPPRPKKPRKAPVRKSAFAENADGLYADVFAHGNRLDDVAAQWVASFRNNASQAVADIVNFVLRSAGCDIKIDENDVGDPDNAPNRLGEIQEEYQAQDVSEYPLIAKTRGGPAFKRALHDFFGALIQTVAQAGLLYENQLLIENIQVWVSTLSSASNRPFRHTSTVVSLAIISALSRVAREIVDNSAKKIRQSETESKKARVNKGRVAAVNKEVEDLAAKKEAVEASIGDWFDTVFVHRYRDIDPKIRVECVEALADWIMTYPDKFFDGEHLRYLGWVLSDTQHTVRAEVLKQLQKLFKDVDKLAGLKTFTERFRPRIVEMATRDAEPSVRAAAVDLLDTLREAGYLEPDDIDSVGKLIFDSEPKVRKAVVGFFAETVTSTYELQIDDMGGQDALDEALPSTEEDEEYEHPRLEWLKLKCLVEQLLAYDSEDAELPTPIERFAPTGAELGLFTAGFESRFSLAAQTLYDSIPEVRAWELIAGYLLYDHSQTEESGAGEDVEAMLRQNCKLEEREEIVLLDILNAAASLHLLRLAEAQNDKKKTKAQRQADKEEQAETAKRLTVLIPRLLKKFGALPEAASLCLRLERLLNLDVFQELRQNAALVALLDDINKQFLTHHNERVLQEVREALLHAQRHEELKEITNVKIQALWDDLINTFNALRQGRDFSKRGNLSANILTGVSNVVLKMSELAKLDDPSILDKIPPTKPKGKSKKAATESTPPIMSMLQLLDRGESATELDPEAEAAEDSLVRHAVSFMLPYFLWKFKYCEKFIEAGNAVPDDDLTAIAERRDLCLASLMSIMQSRKGADDLRLDAANLLLDVYNLFFALKNIKVPSDKSKKPTADNGSDDWESLCQEVDEPTTKAILQILTAAESNLSKRTKKRLEEPDVDDDPVDPDDEPESSEDEEEGDERIAQDKVFRTILAEGRLAELGGRIVHGILVGSLDGPSTNGENTVRKRLERNKAKLGPSWKEIVAHLDVQKSTAKGKKKALKPAKEAANAKSKEIVVEDDEEEAANEVPGDEIEDEEMADEQVNGAPNGDENGADEEFPDVESVLGD</sequence>
<feature type="domain" description="SCD" evidence="2">
    <location>
        <begin position="348"/>
        <end position="433"/>
    </location>
</feature>
<dbReference type="Proteomes" id="UP000799770">
    <property type="component" value="Unassembled WGS sequence"/>
</dbReference>
<feature type="region of interest" description="Disordered" evidence="1">
    <location>
        <begin position="1"/>
        <end position="127"/>
    </location>
</feature>
<dbReference type="SUPFAM" id="SSF48371">
    <property type="entry name" value="ARM repeat"/>
    <property type="match status" value="1"/>
</dbReference>
<dbReference type="EMBL" id="ML977329">
    <property type="protein sequence ID" value="KAF2112903.1"/>
    <property type="molecule type" value="Genomic_DNA"/>
</dbReference>
<evidence type="ECO:0000313" key="4">
    <source>
        <dbReference type="Proteomes" id="UP000799770"/>
    </source>
</evidence>
<dbReference type="InterPro" id="IPR011989">
    <property type="entry name" value="ARM-like"/>
</dbReference>
<dbReference type="InterPro" id="IPR013721">
    <property type="entry name" value="STAG"/>
</dbReference>
<dbReference type="GO" id="GO:0003682">
    <property type="term" value="F:chromatin binding"/>
    <property type="evidence" value="ECO:0007669"/>
    <property type="project" value="TreeGrafter"/>
</dbReference>
<dbReference type="GO" id="GO:0000785">
    <property type="term" value="C:chromatin"/>
    <property type="evidence" value="ECO:0007669"/>
    <property type="project" value="TreeGrafter"/>
</dbReference>
<evidence type="ECO:0000313" key="3">
    <source>
        <dbReference type="EMBL" id="KAF2112903.1"/>
    </source>
</evidence>
<dbReference type="OrthoDB" id="498590at2759"/>
<organism evidence="3 4">
    <name type="scientific">Lophiotrema nucula</name>
    <dbReference type="NCBI Taxonomy" id="690887"/>
    <lineage>
        <taxon>Eukaryota</taxon>
        <taxon>Fungi</taxon>
        <taxon>Dikarya</taxon>
        <taxon>Ascomycota</taxon>
        <taxon>Pezizomycotina</taxon>
        <taxon>Dothideomycetes</taxon>
        <taxon>Pleosporomycetidae</taxon>
        <taxon>Pleosporales</taxon>
        <taxon>Lophiotremataceae</taxon>
        <taxon>Lophiotrema</taxon>
    </lineage>
</organism>
<keyword evidence="4" id="KW-1185">Reference proteome</keyword>
<dbReference type="Pfam" id="PF21581">
    <property type="entry name" value="SCD"/>
    <property type="match status" value="1"/>
</dbReference>
<dbReference type="Pfam" id="PF24571">
    <property type="entry name" value="HEAT_SCC3-SA"/>
    <property type="match status" value="1"/>
</dbReference>
<feature type="compositionally biased region" description="Basic residues" evidence="1">
    <location>
        <begin position="116"/>
        <end position="125"/>
    </location>
</feature>
<proteinExistence type="predicted"/>
<dbReference type="PANTHER" id="PTHR11199">
    <property type="entry name" value="STROMAL ANTIGEN"/>
    <property type="match status" value="1"/>
</dbReference>
<feature type="compositionally biased region" description="Acidic residues" evidence="1">
    <location>
        <begin position="51"/>
        <end position="76"/>
    </location>
</feature>
<feature type="region of interest" description="Disordered" evidence="1">
    <location>
        <begin position="1095"/>
        <end position="1170"/>
    </location>
</feature>
<dbReference type="InterPro" id="IPR056396">
    <property type="entry name" value="HEAT_SCC3-SA"/>
</dbReference>
<dbReference type="GO" id="GO:0008278">
    <property type="term" value="C:cohesin complex"/>
    <property type="evidence" value="ECO:0007669"/>
    <property type="project" value="TreeGrafter"/>
</dbReference>
<feature type="compositionally biased region" description="Acidic residues" evidence="1">
    <location>
        <begin position="1120"/>
        <end position="1143"/>
    </location>
</feature>
<reference evidence="3" key="1">
    <citation type="journal article" date="2020" name="Stud. Mycol.">
        <title>101 Dothideomycetes genomes: a test case for predicting lifestyles and emergence of pathogens.</title>
        <authorList>
            <person name="Haridas S."/>
            <person name="Albert R."/>
            <person name="Binder M."/>
            <person name="Bloem J."/>
            <person name="Labutti K."/>
            <person name="Salamov A."/>
            <person name="Andreopoulos B."/>
            <person name="Baker S."/>
            <person name="Barry K."/>
            <person name="Bills G."/>
            <person name="Bluhm B."/>
            <person name="Cannon C."/>
            <person name="Castanera R."/>
            <person name="Culley D."/>
            <person name="Daum C."/>
            <person name="Ezra D."/>
            <person name="Gonzalez J."/>
            <person name="Henrissat B."/>
            <person name="Kuo A."/>
            <person name="Liang C."/>
            <person name="Lipzen A."/>
            <person name="Lutzoni F."/>
            <person name="Magnuson J."/>
            <person name="Mondo S."/>
            <person name="Nolan M."/>
            <person name="Ohm R."/>
            <person name="Pangilinan J."/>
            <person name="Park H.-J."/>
            <person name="Ramirez L."/>
            <person name="Alfaro M."/>
            <person name="Sun H."/>
            <person name="Tritt A."/>
            <person name="Yoshinaga Y."/>
            <person name="Zwiers L.-H."/>
            <person name="Turgeon B."/>
            <person name="Goodwin S."/>
            <person name="Spatafora J."/>
            <person name="Crous P."/>
            <person name="Grigoriev I."/>
        </authorList>
    </citation>
    <scope>NUCLEOTIDE SEQUENCE</scope>
    <source>
        <strain evidence="3">CBS 627.86</strain>
    </source>
</reference>
<dbReference type="AlphaFoldDB" id="A0A6A5Z1K6"/>
<dbReference type="PROSITE" id="PS51425">
    <property type="entry name" value="SCD"/>
    <property type="match status" value="1"/>
</dbReference>
<feature type="region of interest" description="Disordered" evidence="1">
    <location>
        <begin position="992"/>
        <end position="1029"/>
    </location>
</feature>
<dbReference type="GO" id="GO:0005634">
    <property type="term" value="C:nucleus"/>
    <property type="evidence" value="ECO:0007669"/>
    <property type="project" value="TreeGrafter"/>
</dbReference>
<feature type="compositionally biased region" description="Acidic residues" evidence="1">
    <location>
        <begin position="1000"/>
        <end position="1023"/>
    </location>
</feature>
<accession>A0A6A5Z1K6</accession>
<dbReference type="GO" id="GO:0007062">
    <property type="term" value="P:sister chromatid cohesion"/>
    <property type="evidence" value="ECO:0007669"/>
    <property type="project" value="UniProtKB-ARBA"/>
</dbReference>
<evidence type="ECO:0000256" key="1">
    <source>
        <dbReference type="SAM" id="MobiDB-lite"/>
    </source>
</evidence>
<dbReference type="Pfam" id="PF08514">
    <property type="entry name" value="STAG"/>
    <property type="match status" value="1"/>
</dbReference>
<protein>
    <submittedName>
        <fullName evidence="3">STAG domain-containing protein</fullName>
    </submittedName>
</protein>
<dbReference type="InterPro" id="IPR039662">
    <property type="entry name" value="Cohesin_Scc3/SA"/>
</dbReference>